<gene>
    <name evidence="3" type="ORF">LZC94_25320</name>
</gene>
<feature type="region of interest" description="Disordered" evidence="1">
    <location>
        <begin position="1"/>
        <end position="36"/>
    </location>
</feature>
<reference evidence="3 4" key="1">
    <citation type="submission" date="2021-12" db="EMBL/GenBank/DDBJ databases">
        <title>Discovery of the Pendulisporaceae a myxobacterial family with distinct sporulation behavior and unique specialized metabolism.</title>
        <authorList>
            <person name="Garcia R."/>
            <person name="Popoff A."/>
            <person name="Bader C.D."/>
            <person name="Loehr J."/>
            <person name="Walesch S."/>
            <person name="Walt C."/>
            <person name="Boldt J."/>
            <person name="Bunk B."/>
            <person name="Haeckl F.J.F.P.J."/>
            <person name="Gunesch A.P."/>
            <person name="Birkelbach J."/>
            <person name="Nuebel U."/>
            <person name="Pietschmann T."/>
            <person name="Bach T."/>
            <person name="Mueller R."/>
        </authorList>
    </citation>
    <scope>NUCLEOTIDE SEQUENCE [LARGE SCALE GENOMIC DNA]</scope>
    <source>
        <strain evidence="3 4">MSr11954</strain>
    </source>
</reference>
<name>A0ABZ2LJP2_9BACT</name>
<dbReference type="SUPFAM" id="SSF51197">
    <property type="entry name" value="Clavaminate synthase-like"/>
    <property type="match status" value="1"/>
</dbReference>
<evidence type="ECO:0000256" key="1">
    <source>
        <dbReference type="SAM" id="MobiDB-lite"/>
    </source>
</evidence>
<evidence type="ECO:0000313" key="3">
    <source>
        <dbReference type="EMBL" id="WXB11183.1"/>
    </source>
</evidence>
<protein>
    <recommendedName>
        <fullName evidence="2">JmjC domain-containing protein</fullName>
    </recommendedName>
</protein>
<dbReference type="PROSITE" id="PS51184">
    <property type="entry name" value="JMJC"/>
    <property type="match status" value="1"/>
</dbReference>
<accession>A0ABZ2LJP2</accession>
<feature type="domain" description="JmjC" evidence="2">
    <location>
        <begin position="99"/>
        <end position="279"/>
    </location>
</feature>
<proteinExistence type="predicted"/>
<dbReference type="Gene3D" id="2.60.120.650">
    <property type="entry name" value="Cupin"/>
    <property type="match status" value="1"/>
</dbReference>
<dbReference type="Pfam" id="PF08007">
    <property type="entry name" value="JmjC_2"/>
    <property type="match status" value="1"/>
</dbReference>
<organism evidence="3 4">
    <name type="scientific">Pendulispora albinea</name>
    <dbReference type="NCBI Taxonomy" id="2741071"/>
    <lineage>
        <taxon>Bacteria</taxon>
        <taxon>Pseudomonadati</taxon>
        <taxon>Myxococcota</taxon>
        <taxon>Myxococcia</taxon>
        <taxon>Myxococcales</taxon>
        <taxon>Sorangiineae</taxon>
        <taxon>Pendulisporaceae</taxon>
        <taxon>Pendulispora</taxon>
    </lineage>
</organism>
<dbReference type="Proteomes" id="UP001370348">
    <property type="component" value="Chromosome"/>
</dbReference>
<dbReference type="RefSeq" id="WP_394820798.1">
    <property type="nucleotide sequence ID" value="NZ_CP089984.1"/>
</dbReference>
<dbReference type="EMBL" id="CP089984">
    <property type="protein sequence ID" value="WXB11183.1"/>
    <property type="molecule type" value="Genomic_DNA"/>
</dbReference>
<evidence type="ECO:0000313" key="4">
    <source>
        <dbReference type="Proteomes" id="UP001370348"/>
    </source>
</evidence>
<sequence length="440" mass="49405">MTFSSPVPLPEPGSSRGQLLGTPRTPPASSREDPDPVLPKDWWRRFAEMLQDGDRPLHFDRPFGAPLVHPRHVDDLVRTMQKRADKKHVRIYCGGRRRDDLAHELVRARLPDGVPVFDWIRELCKSERMAFVINDVQDWSEVFARAAAPFLTGHFESRGVPPAGAEMVLFAGNYEATPFGAHRGYEHAFLAHLGPANKEFYIWSAELYQQLTGGTADLPNYEHLLPYATAYTLKPGDLLYLPAQWYHIGTQTEYSASVAIPMYQPDRAKYLAELVSEVARTAKHRILPRVSFQETGSAECAAALRREAEELLAGDGLDQILLERWRLHLSNGGLVRRTPTWVEPIALDLESTIARVRPFPILSVPSGKERVRIYARHRSFEIADHPALGRLVTALNEDRVLSVREVVTWFSSAWEESAVLGVLGHLSGMQAIEGVSRAEG</sequence>
<dbReference type="InterPro" id="IPR003347">
    <property type="entry name" value="JmjC_dom"/>
</dbReference>
<keyword evidence="4" id="KW-1185">Reference proteome</keyword>
<evidence type="ECO:0000259" key="2">
    <source>
        <dbReference type="PROSITE" id="PS51184"/>
    </source>
</evidence>